<dbReference type="NCBIfam" id="NF040870">
    <property type="entry name" value="AztC"/>
    <property type="match status" value="1"/>
</dbReference>
<gene>
    <name evidence="7" type="ORF">JOF34_001557</name>
</gene>
<proteinExistence type="inferred from homology"/>
<dbReference type="InterPro" id="IPR006128">
    <property type="entry name" value="Lipoprotein_PsaA-like"/>
</dbReference>
<comment type="subcellular location">
    <subcellularLocation>
        <location evidence="1">Cell envelope</location>
    </subcellularLocation>
</comment>
<comment type="caution">
    <text evidence="7">The sequence shown here is derived from an EMBL/GenBank/DDBJ whole genome shotgun (WGS) entry which is preliminary data.</text>
</comment>
<feature type="chain" id="PRO_5046228809" evidence="6">
    <location>
        <begin position="20"/>
        <end position="308"/>
    </location>
</feature>
<keyword evidence="3" id="KW-0479">Metal-binding</keyword>
<dbReference type="InterPro" id="IPR006129">
    <property type="entry name" value="AdhesinB"/>
</dbReference>
<evidence type="ECO:0000256" key="1">
    <source>
        <dbReference type="ARBA" id="ARBA00004196"/>
    </source>
</evidence>
<reference evidence="7 8" key="1">
    <citation type="submission" date="2021-03" db="EMBL/GenBank/DDBJ databases">
        <title>Sequencing the genomes of 1000 actinobacteria strains.</title>
        <authorList>
            <person name="Klenk H.-P."/>
        </authorList>
    </citation>
    <scope>NUCLEOTIDE SEQUENCE [LARGE SCALE GENOMIC DNA]</scope>
    <source>
        <strain evidence="7 8">DSM 24221</strain>
    </source>
</reference>
<accession>A0ABS4ZI80</accession>
<comment type="similarity">
    <text evidence="5">Belongs to the bacterial solute-binding protein 9 family.</text>
</comment>
<dbReference type="SUPFAM" id="SSF53807">
    <property type="entry name" value="Helical backbone' metal receptor"/>
    <property type="match status" value="1"/>
</dbReference>
<keyword evidence="2 5" id="KW-0813">Transport</keyword>
<evidence type="ECO:0000256" key="4">
    <source>
        <dbReference type="ARBA" id="ARBA00022729"/>
    </source>
</evidence>
<dbReference type="InterPro" id="IPR050492">
    <property type="entry name" value="Bact_metal-bind_prot9"/>
</dbReference>
<evidence type="ECO:0000313" key="8">
    <source>
        <dbReference type="Proteomes" id="UP001519362"/>
    </source>
</evidence>
<name>A0ABS4ZI80_9MICO</name>
<dbReference type="PRINTS" id="PR00690">
    <property type="entry name" value="ADHESNFAMILY"/>
</dbReference>
<keyword evidence="4 6" id="KW-0732">Signal</keyword>
<dbReference type="Pfam" id="PF01297">
    <property type="entry name" value="ZnuA"/>
    <property type="match status" value="1"/>
</dbReference>
<evidence type="ECO:0000313" key="7">
    <source>
        <dbReference type="EMBL" id="MBP2436971.1"/>
    </source>
</evidence>
<sequence length="308" mass="32441">MTASTLTFRLAAATTAASALILAGCAPATLSSDRPHLVVTTNILGDVVSEVAGDAADVTVLMRPNADPHSFEISAQEAAMLADADLLVSNGLGLEENVELHLATAASAGAMRFVAGDHIEVIEYASDEASGPDPHFWTDPGRIVDVVVALEEQLTAMPEIDSATIEQNAAAYLAEIEQLDAEMTESFASIPRENRALVTNHHVFGYLADRFDFTTVGTVIPGGTTLASPSAADLDSLATAIQTTGVPAIFAESSQPDRLIQVLASEVDIHIDVVELFSESLTGADEEASTYITMMRVNTERITNGLSR</sequence>
<evidence type="ECO:0000256" key="3">
    <source>
        <dbReference type="ARBA" id="ARBA00022723"/>
    </source>
</evidence>
<dbReference type="InterPro" id="IPR006127">
    <property type="entry name" value="ZnuA-like"/>
</dbReference>
<organism evidence="7 8">
    <name type="scientific">Microbacterium amylolyticum</name>
    <dbReference type="NCBI Taxonomy" id="936337"/>
    <lineage>
        <taxon>Bacteria</taxon>
        <taxon>Bacillati</taxon>
        <taxon>Actinomycetota</taxon>
        <taxon>Actinomycetes</taxon>
        <taxon>Micrococcales</taxon>
        <taxon>Microbacteriaceae</taxon>
        <taxon>Microbacterium</taxon>
    </lineage>
</organism>
<dbReference type="EMBL" id="JAGIOL010000001">
    <property type="protein sequence ID" value="MBP2436971.1"/>
    <property type="molecule type" value="Genomic_DNA"/>
</dbReference>
<dbReference type="Proteomes" id="UP001519362">
    <property type="component" value="Unassembled WGS sequence"/>
</dbReference>
<protein>
    <submittedName>
        <fullName evidence="7">Zinc/manganese transport system substrate-binding protein</fullName>
    </submittedName>
</protein>
<dbReference type="RefSeq" id="WP_165135078.1">
    <property type="nucleotide sequence ID" value="NZ_CP049253.1"/>
</dbReference>
<feature type="signal peptide" evidence="6">
    <location>
        <begin position="1"/>
        <end position="19"/>
    </location>
</feature>
<evidence type="ECO:0000256" key="5">
    <source>
        <dbReference type="RuleBase" id="RU003512"/>
    </source>
</evidence>
<evidence type="ECO:0000256" key="2">
    <source>
        <dbReference type="ARBA" id="ARBA00022448"/>
    </source>
</evidence>
<dbReference type="PRINTS" id="PR00691">
    <property type="entry name" value="ADHESINB"/>
</dbReference>
<dbReference type="InterPro" id="IPR047701">
    <property type="entry name" value="AztC-like"/>
</dbReference>
<dbReference type="PANTHER" id="PTHR42953">
    <property type="entry name" value="HIGH-AFFINITY ZINC UPTAKE SYSTEM PROTEIN ZNUA-RELATED"/>
    <property type="match status" value="1"/>
</dbReference>
<dbReference type="PANTHER" id="PTHR42953:SF1">
    <property type="entry name" value="METAL-BINDING PROTEIN HI_0362-RELATED"/>
    <property type="match status" value="1"/>
</dbReference>
<keyword evidence="8" id="KW-1185">Reference proteome</keyword>
<evidence type="ECO:0000256" key="6">
    <source>
        <dbReference type="SAM" id="SignalP"/>
    </source>
</evidence>
<dbReference type="Gene3D" id="3.40.50.1980">
    <property type="entry name" value="Nitrogenase molybdenum iron protein domain"/>
    <property type="match status" value="2"/>
</dbReference>